<gene>
    <name evidence="1" type="ORF">CRECT_2121</name>
</gene>
<dbReference type="KEGG" id="crx:CRECT_2121"/>
<reference evidence="1 2" key="1">
    <citation type="submission" date="2016-07" db="EMBL/GenBank/DDBJ databases">
        <title>Comparative genomics of the Campylobacter concisus group.</title>
        <authorList>
            <person name="Miller W.G."/>
            <person name="Yee E."/>
            <person name="Chapman M.H."/>
            <person name="Huynh S."/>
            <person name="Bono J.L."/>
            <person name="On S.L.W."/>
            <person name="StLeger J."/>
            <person name="Foster G."/>
            <person name="Parker C.T."/>
        </authorList>
    </citation>
    <scope>NUCLEOTIDE SEQUENCE [LARGE SCALE GENOMIC DNA]</scope>
    <source>
        <strain evidence="1 2">ATCC 33238</strain>
    </source>
</reference>
<evidence type="ECO:0000313" key="2">
    <source>
        <dbReference type="Proteomes" id="UP000502377"/>
    </source>
</evidence>
<dbReference type="Proteomes" id="UP000502377">
    <property type="component" value="Chromosome"/>
</dbReference>
<name>A0A6G5QQ59_CAMRE</name>
<organism evidence="1 2">
    <name type="scientific">Campylobacter rectus</name>
    <name type="common">Wolinella recta</name>
    <dbReference type="NCBI Taxonomy" id="203"/>
    <lineage>
        <taxon>Bacteria</taxon>
        <taxon>Pseudomonadati</taxon>
        <taxon>Campylobacterota</taxon>
        <taxon>Epsilonproteobacteria</taxon>
        <taxon>Campylobacterales</taxon>
        <taxon>Campylobacteraceae</taxon>
        <taxon>Campylobacter</taxon>
    </lineage>
</organism>
<evidence type="ECO:0000313" key="1">
    <source>
        <dbReference type="EMBL" id="QCD47724.1"/>
    </source>
</evidence>
<dbReference type="AlphaFoldDB" id="A0A6G5QQ59"/>
<proteinExistence type="predicted"/>
<accession>A0A6G5QQ59</accession>
<sequence>MRLVPANLDIVFEEVGERESEFLREFDKLSGNEDDPLGAWIKRAKAKGDTKESDQVILTLLVELHRKFDELNAYIKNEKFVKLELAQSSVLDGINFENFRIKETKFKNGAGYYGRIFMPIFPKRDVAIFFEALDEKTAKITRINESDESDYNGYVTARERAMIRELKEMNDE</sequence>
<protein>
    <submittedName>
        <fullName evidence="1">Uncharacterized protein</fullName>
    </submittedName>
</protein>
<dbReference type="EMBL" id="CP012543">
    <property type="protein sequence ID" value="QCD47724.1"/>
    <property type="molecule type" value="Genomic_DNA"/>
</dbReference>
<dbReference type="RefSeq" id="WP_002943759.1">
    <property type="nucleotide sequence ID" value="NZ_CP012543.1"/>
</dbReference>